<evidence type="ECO:0000313" key="4">
    <source>
        <dbReference type="EMBL" id="ORC82666.1"/>
    </source>
</evidence>
<keyword evidence="3" id="KW-0732">Signal</keyword>
<feature type="chain" id="PRO_5012168027" evidence="3">
    <location>
        <begin position="28"/>
        <end position="468"/>
    </location>
</feature>
<dbReference type="EMBL" id="NBCO01000085">
    <property type="protein sequence ID" value="ORC82666.1"/>
    <property type="molecule type" value="Genomic_DNA"/>
</dbReference>
<evidence type="ECO:0000256" key="3">
    <source>
        <dbReference type="SAM" id="SignalP"/>
    </source>
</evidence>
<dbReference type="VEuPathDB" id="TriTrypDB:TM35_000851110"/>
<dbReference type="Proteomes" id="UP000192257">
    <property type="component" value="Unassembled WGS sequence"/>
</dbReference>
<keyword evidence="2" id="KW-0812">Transmembrane</keyword>
<evidence type="ECO:0000256" key="2">
    <source>
        <dbReference type="SAM" id="Phobius"/>
    </source>
</evidence>
<keyword evidence="2" id="KW-1133">Transmembrane helix</keyword>
<dbReference type="STRING" id="67003.A0A1X0NFG7"/>
<dbReference type="GeneID" id="39991217"/>
<protein>
    <submittedName>
        <fullName evidence="4">Uncharacterized protein</fullName>
    </submittedName>
</protein>
<dbReference type="AlphaFoldDB" id="A0A1X0NFG7"/>
<feature type="transmembrane region" description="Helical" evidence="2">
    <location>
        <begin position="447"/>
        <end position="467"/>
    </location>
</feature>
<sequence length="468" mass="52626">MTTVFVHLRRVVYLFVFIQCCVCAVHAGSGAAAPEERGVVNCSGGRIPEELNSLAEVSKEYAPFITQAKHPLEEAEKCLLTWRYDVVVCNRSITHIADVVNTTVHILYGVKKSTNRDEKNLREEQGRWVGLLSRVKGVELPDPQPIECGDPRVKEFMDNINKTVGEFNGNVTEVAGLVENARASRYLCGPYRQGLDVELAKWKGVGVDWILNTSKKDENVVCMNETTRESVAKVVTTYDKIVAALDDISNASAGTQVCRVNAGVSWGEDLKKMLGEINGICHETLGERTLPDVKKEAEPEKNLREVMTTVTRTKPDTLKNKPETEYKTRVNAGYIDKFNERKEEAKRWKVEEDRRRVEEEEARKLEEAKRVAEERARKEEEEKKRAAEEMARRASEEKRAAEEMARKAEEAREATEKAKQAAQRAKEEEAKRAAVKAKKKDGCNSPAFLLSPLLFLVLLCVLGSTLVC</sequence>
<accession>A0A1X0NFG7</accession>
<name>A0A1X0NFG7_9TRYP</name>
<comment type="caution">
    <text evidence="4">The sequence shown here is derived from an EMBL/GenBank/DDBJ whole genome shotgun (WGS) entry which is preliminary data.</text>
</comment>
<proteinExistence type="predicted"/>
<evidence type="ECO:0000313" key="5">
    <source>
        <dbReference type="Proteomes" id="UP000192257"/>
    </source>
</evidence>
<feature type="region of interest" description="Disordered" evidence="1">
    <location>
        <begin position="349"/>
        <end position="431"/>
    </location>
</feature>
<reference evidence="4 5" key="1">
    <citation type="submission" date="2017-03" db="EMBL/GenBank/DDBJ databases">
        <title>An alternative strategy for trypanosome survival in the mammalian bloodstream revealed through genome and transcriptome analysis of the ubiquitous bovine parasite Trypanosoma (Megatrypanum) theileri.</title>
        <authorList>
            <person name="Kelly S."/>
            <person name="Ivens A."/>
            <person name="Mott A."/>
            <person name="O'Neill E."/>
            <person name="Emms D."/>
            <person name="Macleod O."/>
            <person name="Voorheis P."/>
            <person name="Matthews J."/>
            <person name="Matthews K."/>
            <person name="Carrington M."/>
        </authorList>
    </citation>
    <scope>NUCLEOTIDE SEQUENCE [LARGE SCALE GENOMIC DNA]</scope>
    <source>
        <strain evidence="4">Edinburgh</strain>
    </source>
</reference>
<feature type="signal peptide" evidence="3">
    <location>
        <begin position="1"/>
        <end position="27"/>
    </location>
</feature>
<keyword evidence="2" id="KW-0472">Membrane</keyword>
<gene>
    <name evidence="4" type="ORF">TM35_000851110</name>
</gene>
<evidence type="ECO:0000256" key="1">
    <source>
        <dbReference type="SAM" id="MobiDB-lite"/>
    </source>
</evidence>
<organism evidence="4 5">
    <name type="scientific">Trypanosoma theileri</name>
    <dbReference type="NCBI Taxonomy" id="67003"/>
    <lineage>
        <taxon>Eukaryota</taxon>
        <taxon>Discoba</taxon>
        <taxon>Euglenozoa</taxon>
        <taxon>Kinetoplastea</taxon>
        <taxon>Metakinetoplastina</taxon>
        <taxon>Trypanosomatida</taxon>
        <taxon>Trypanosomatidae</taxon>
        <taxon>Trypanosoma</taxon>
    </lineage>
</organism>
<keyword evidence="5" id="KW-1185">Reference proteome</keyword>
<dbReference type="RefSeq" id="XP_028877279.1">
    <property type="nucleotide sequence ID" value="XM_029031437.1"/>
</dbReference>